<dbReference type="InterPro" id="IPR047546">
    <property type="entry name" value="Rcat_RBR_RNF216"/>
</dbReference>
<gene>
    <name evidence="9" type="ORF">GOP47_0015745</name>
</gene>
<keyword evidence="4" id="KW-0677">Repeat</keyword>
<comment type="pathway">
    <text evidence="1">Protein modification; protein ubiquitination.</text>
</comment>
<accession>A0A9D4ZBX5</accession>
<dbReference type="PANTHER" id="PTHR22770">
    <property type="entry name" value="UBIQUITIN CONJUGATING ENZYME 7 INTERACTING PROTEIN-RELATED"/>
    <property type="match status" value="1"/>
</dbReference>
<organism evidence="9 10">
    <name type="scientific">Adiantum capillus-veneris</name>
    <name type="common">Maidenhair fern</name>
    <dbReference type="NCBI Taxonomy" id="13818"/>
    <lineage>
        <taxon>Eukaryota</taxon>
        <taxon>Viridiplantae</taxon>
        <taxon>Streptophyta</taxon>
        <taxon>Embryophyta</taxon>
        <taxon>Tracheophyta</taxon>
        <taxon>Polypodiopsida</taxon>
        <taxon>Polypodiidae</taxon>
        <taxon>Polypodiales</taxon>
        <taxon>Pteridineae</taxon>
        <taxon>Pteridaceae</taxon>
        <taxon>Vittarioideae</taxon>
        <taxon>Adiantum</taxon>
    </lineage>
</organism>
<dbReference type="PANTHER" id="PTHR22770:SF47">
    <property type="entry name" value="E3 UBIQUITIN-PROTEIN LIGASE RNF216"/>
    <property type="match status" value="1"/>
</dbReference>
<dbReference type="CDD" id="cd16630">
    <property type="entry name" value="RING-HC_RBR_RNF216"/>
    <property type="match status" value="1"/>
</dbReference>
<evidence type="ECO:0000313" key="10">
    <source>
        <dbReference type="Proteomes" id="UP000886520"/>
    </source>
</evidence>
<dbReference type="Proteomes" id="UP000886520">
    <property type="component" value="Chromosome 15"/>
</dbReference>
<reference evidence="9" key="1">
    <citation type="submission" date="2021-01" db="EMBL/GenBank/DDBJ databases">
        <title>Adiantum capillus-veneris genome.</title>
        <authorList>
            <person name="Fang Y."/>
            <person name="Liao Q."/>
        </authorList>
    </citation>
    <scope>NUCLEOTIDE SEQUENCE</scope>
    <source>
        <strain evidence="9">H3</strain>
        <tissue evidence="9">Leaf</tissue>
    </source>
</reference>
<dbReference type="InterPro" id="IPR044066">
    <property type="entry name" value="TRIAD_supradom"/>
</dbReference>
<dbReference type="PROSITE" id="PS51873">
    <property type="entry name" value="TRIAD"/>
    <property type="match status" value="1"/>
</dbReference>
<proteinExistence type="predicted"/>
<dbReference type="InterPro" id="IPR051628">
    <property type="entry name" value="LUBAC_E3_Ligases"/>
</dbReference>
<evidence type="ECO:0000256" key="5">
    <source>
        <dbReference type="ARBA" id="ARBA00022771"/>
    </source>
</evidence>
<dbReference type="Pfam" id="PF26191">
    <property type="entry name" value="RING-HC_RBR_RNF216"/>
    <property type="match status" value="1"/>
</dbReference>
<dbReference type="OrthoDB" id="10009520at2759"/>
<feature type="domain" description="RING-type" evidence="8">
    <location>
        <begin position="195"/>
        <end position="413"/>
    </location>
</feature>
<evidence type="ECO:0000256" key="2">
    <source>
        <dbReference type="ARBA" id="ARBA00022679"/>
    </source>
</evidence>
<evidence type="ECO:0000313" key="9">
    <source>
        <dbReference type="EMBL" id="KAI5069444.1"/>
    </source>
</evidence>
<evidence type="ECO:0000256" key="7">
    <source>
        <dbReference type="ARBA" id="ARBA00022833"/>
    </source>
</evidence>
<keyword evidence="6" id="KW-0833">Ubl conjugation pathway</keyword>
<evidence type="ECO:0000256" key="4">
    <source>
        <dbReference type="ARBA" id="ARBA00022737"/>
    </source>
</evidence>
<keyword evidence="10" id="KW-1185">Reference proteome</keyword>
<dbReference type="InterPro" id="IPR047544">
    <property type="entry name" value="RING-HC_RBR_RNF216"/>
</dbReference>
<evidence type="ECO:0000256" key="6">
    <source>
        <dbReference type="ARBA" id="ARBA00022786"/>
    </source>
</evidence>
<dbReference type="CDD" id="cd20353">
    <property type="entry name" value="Rcat_RBR_RNF216"/>
    <property type="match status" value="1"/>
</dbReference>
<evidence type="ECO:0000259" key="8">
    <source>
        <dbReference type="PROSITE" id="PS51873"/>
    </source>
</evidence>
<dbReference type="GO" id="GO:0016740">
    <property type="term" value="F:transferase activity"/>
    <property type="evidence" value="ECO:0007669"/>
    <property type="project" value="UniProtKB-KW"/>
</dbReference>
<keyword evidence="3" id="KW-0479">Metal-binding</keyword>
<dbReference type="Gene3D" id="1.20.120.1750">
    <property type="match status" value="1"/>
</dbReference>
<keyword evidence="2" id="KW-0808">Transferase</keyword>
<dbReference type="Pfam" id="PF26200">
    <property type="entry name" value="Rcat_RNF216"/>
    <property type="match status" value="1"/>
</dbReference>
<evidence type="ECO:0000256" key="1">
    <source>
        <dbReference type="ARBA" id="ARBA00004906"/>
    </source>
</evidence>
<dbReference type="SUPFAM" id="SSF57850">
    <property type="entry name" value="RING/U-box"/>
    <property type="match status" value="2"/>
</dbReference>
<keyword evidence="5" id="KW-0863">Zinc-finger</keyword>
<protein>
    <recommendedName>
        <fullName evidence="8">RING-type domain-containing protein</fullName>
    </recommendedName>
</protein>
<dbReference type="GO" id="GO:0008270">
    <property type="term" value="F:zinc ion binding"/>
    <property type="evidence" value="ECO:0007669"/>
    <property type="project" value="UniProtKB-KW"/>
</dbReference>
<sequence length="463" mass="51827">MSLCYVTTNGPRCSKFSAGFYLCWQQTAVLYAFLLLDNVRVGKLLVITFTISMQPVLIDLINGDAPSFASKKEVGESLYSQWCLYHLSADFPRVRMADFRSALKFHTGKFMPAYMAIAAANENALLKEQKMPLKHDIKRLRREKWLPYMGLKLMKTARQVLADKPHDICGLFERDFTTLQAALLVSSITSQVVVTTLECGCCCADVPFEEMVQCADGHLFCFSCLRRSVEESTFGSLPAFGFLPCLDMTGCDKSVPVSEIKRAVQADLFLKFEQRQASDCIAKARLQGLVYCPFCNFPCELDEGISVLKCPDKSCLKESCVRCREPSHLPLRCEEVEKPSDTNHRNQIEEAMTKSILRQCTACKAELIKADGCNKVTCRCGQAICYVCRKAISNYNHFCPHARDPGKKCTVCTQCSLWDQEDSDAVALAAKKAAIETKAKEDQSILACVIGPAETLFLKKRKR</sequence>
<comment type="caution">
    <text evidence="9">The sequence shown here is derived from an EMBL/GenBank/DDBJ whole genome shotgun (WGS) entry which is preliminary data.</text>
</comment>
<dbReference type="CDD" id="cd20339">
    <property type="entry name" value="BRcat_RBR_RNF216"/>
    <property type="match status" value="1"/>
</dbReference>
<keyword evidence="7" id="KW-0862">Zinc</keyword>
<name>A0A9D4ZBX5_ADICA</name>
<dbReference type="AlphaFoldDB" id="A0A9D4ZBX5"/>
<dbReference type="InterPro" id="IPR047545">
    <property type="entry name" value="BRcat_RBR_RNF216"/>
</dbReference>
<dbReference type="EMBL" id="JABFUD020000015">
    <property type="protein sequence ID" value="KAI5069444.1"/>
    <property type="molecule type" value="Genomic_DNA"/>
</dbReference>
<evidence type="ECO:0000256" key="3">
    <source>
        <dbReference type="ARBA" id="ARBA00022723"/>
    </source>
</evidence>